<dbReference type="GeneTree" id="ENSGT00940000164935"/>
<dbReference type="STRING" id="30732.ENSOMEP00000012541"/>
<evidence type="ECO:0000256" key="7">
    <source>
        <dbReference type="SAM" id="MobiDB-lite"/>
    </source>
</evidence>
<dbReference type="Pfam" id="PF22352">
    <property type="entry name" value="K319L-like_PKD"/>
    <property type="match status" value="1"/>
</dbReference>
<dbReference type="Pfam" id="PF07502">
    <property type="entry name" value="MANEC"/>
    <property type="match status" value="1"/>
</dbReference>
<keyword evidence="3 8" id="KW-1133">Transmembrane helix</keyword>
<dbReference type="KEGG" id="oml:112157655"/>
<dbReference type="PROSITE" id="PS00280">
    <property type="entry name" value="BPTI_KUNITZ_1"/>
    <property type="match status" value="2"/>
</dbReference>
<reference evidence="12" key="1">
    <citation type="submission" date="2025-08" db="UniProtKB">
        <authorList>
            <consortium name="Ensembl"/>
        </authorList>
    </citation>
    <scope>IDENTIFICATION</scope>
</reference>
<evidence type="ECO:0000256" key="3">
    <source>
        <dbReference type="ARBA" id="ARBA00022989"/>
    </source>
</evidence>
<accession>A0A3B3C3M1</accession>
<dbReference type="Gene3D" id="4.10.410.10">
    <property type="entry name" value="Pancreatic trypsin inhibitor Kunitz domain"/>
    <property type="match status" value="2"/>
</dbReference>
<dbReference type="FunFam" id="4.10.410.10:FF:000020">
    <property type="entry name" value="Collagen, type VI, alpha 3"/>
    <property type="match status" value="1"/>
</dbReference>
<dbReference type="PROSITE" id="PS50279">
    <property type="entry name" value="BPTI_KUNITZ_2"/>
    <property type="match status" value="2"/>
</dbReference>
<dbReference type="InterPro" id="IPR035986">
    <property type="entry name" value="PKD_dom_sf"/>
</dbReference>
<dbReference type="PaxDb" id="30732-ENSOMEP00000012541"/>
<dbReference type="GO" id="GO:0008544">
    <property type="term" value="P:epidermis development"/>
    <property type="evidence" value="ECO:0007669"/>
    <property type="project" value="TreeGrafter"/>
</dbReference>
<feature type="domain" description="BPTI/Kunitz inhibitor" evidence="10">
    <location>
        <begin position="332"/>
        <end position="382"/>
    </location>
</feature>
<evidence type="ECO:0000259" key="11">
    <source>
        <dbReference type="PROSITE" id="PS50986"/>
    </source>
</evidence>
<dbReference type="CDD" id="cd22623">
    <property type="entry name" value="Kunitz_HAI1_1-like"/>
    <property type="match status" value="1"/>
</dbReference>
<dbReference type="PRINTS" id="PR00759">
    <property type="entry name" value="BASICPTASE"/>
</dbReference>
<reference evidence="12" key="2">
    <citation type="submission" date="2025-09" db="UniProtKB">
        <authorList>
            <consortium name="Ensembl"/>
        </authorList>
    </citation>
    <scope>IDENTIFICATION</scope>
</reference>
<proteinExistence type="predicted"/>
<sequence length="459" mass="50443">MSRSGSSSLLLLLLLLAGGASEECSDLFRRGKDNFVLDTAEAVKNGAAPLASERTASIQECEGLCCGDERCNLALLVPADPADEDQSPVCALFDCVYRNKFVCDFTTQEGYKSSIRTSVYEKYLPGPDKMDPPIAKSGGNIITQPGRPVLLSGIASLVLLEDHIIKYQWSFQEGNNDVVIEKTDQPDELKLTNLKEGIYTFQLTITDAHRKTSSGNVSVLVITPEMSKSYCLAPLKVGPCRASFPRWQYNATLGVCTEFHFGGCNANDNNYLSNDDCMSACQGVPDTMQRIILPSEDMNDCNKTLDGEPCVKLNRTFNRLLRINLSERRIQCTDAPRTGPCRASIPRWYYDPLKQMCTQFTFGGCSGNDNNFDDESTCMETCDGVSEKDLYFDTIFSALEEDEEDGKNSGSAVLTVVLILGLIAVLAGLSYLYFKKRRNQSSSPVSTDPATEVLSTKPS</sequence>
<dbReference type="InterPro" id="IPR020901">
    <property type="entry name" value="Prtase_inh_Kunz-CS"/>
</dbReference>
<evidence type="ECO:0000313" key="13">
    <source>
        <dbReference type="Proteomes" id="UP000261560"/>
    </source>
</evidence>
<dbReference type="GO" id="GO:0004867">
    <property type="term" value="F:serine-type endopeptidase inhibitor activity"/>
    <property type="evidence" value="ECO:0007669"/>
    <property type="project" value="InterPro"/>
</dbReference>
<dbReference type="InterPro" id="IPR036880">
    <property type="entry name" value="Kunitz_BPTI_sf"/>
</dbReference>
<evidence type="ECO:0000256" key="4">
    <source>
        <dbReference type="ARBA" id="ARBA00023136"/>
    </source>
</evidence>
<dbReference type="OMA" id="HRNRFVC"/>
<dbReference type="GO" id="GO:0005886">
    <property type="term" value="C:plasma membrane"/>
    <property type="evidence" value="ECO:0007669"/>
    <property type="project" value="TreeGrafter"/>
</dbReference>
<dbReference type="Pfam" id="PF00014">
    <property type="entry name" value="Kunitz_BPTI"/>
    <property type="match status" value="2"/>
</dbReference>
<evidence type="ECO:0000256" key="9">
    <source>
        <dbReference type="SAM" id="SignalP"/>
    </source>
</evidence>
<dbReference type="GeneID" id="112157655"/>
<dbReference type="PROSITE" id="PS50986">
    <property type="entry name" value="MANSC"/>
    <property type="match status" value="1"/>
</dbReference>
<dbReference type="CDD" id="cd00146">
    <property type="entry name" value="PKD"/>
    <property type="match status" value="1"/>
</dbReference>
<evidence type="ECO:0000256" key="6">
    <source>
        <dbReference type="ARBA" id="ARBA00023180"/>
    </source>
</evidence>
<organism evidence="12 13">
    <name type="scientific">Oryzias melastigma</name>
    <name type="common">Marine medaka</name>
    <dbReference type="NCBI Taxonomy" id="30732"/>
    <lineage>
        <taxon>Eukaryota</taxon>
        <taxon>Metazoa</taxon>
        <taxon>Chordata</taxon>
        <taxon>Craniata</taxon>
        <taxon>Vertebrata</taxon>
        <taxon>Euteleostomi</taxon>
        <taxon>Actinopterygii</taxon>
        <taxon>Neopterygii</taxon>
        <taxon>Teleostei</taxon>
        <taxon>Neoteleostei</taxon>
        <taxon>Acanthomorphata</taxon>
        <taxon>Ovalentaria</taxon>
        <taxon>Atherinomorphae</taxon>
        <taxon>Beloniformes</taxon>
        <taxon>Adrianichthyidae</taxon>
        <taxon>Oryziinae</taxon>
        <taxon>Oryzias</taxon>
    </lineage>
</organism>
<keyword evidence="6" id="KW-0325">Glycoprotein</keyword>
<evidence type="ECO:0000313" key="12">
    <source>
        <dbReference type="Ensembl" id="ENSOMEP00000012541.1"/>
    </source>
</evidence>
<feature type="transmembrane region" description="Helical" evidence="8">
    <location>
        <begin position="412"/>
        <end position="434"/>
    </location>
</feature>
<feature type="domain" description="MANSC" evidence="11">
    <location>
        <begin position="31"/>
        <end position="114"/>
    </location>
</feature>
<dbReference type="SUPFAM" id="SSF57362">
    <property type="entry name" value="BPTI-like"/>
    <property type="match status" value="2"/>
</dbReference>
<evidence type="ECO:0000256" key="5">
    <source>
        <dbReference type="ARBA" id="ARBA00023157"/>
    </source>
</evidence>
<dbReference type="SMART" id="SM00765">
    <property type="entry name" value="MANEC"/>
    <property type="match status" value="1"/>
</dbReference>
<feature type="region of interest" description="Disordered" evidence="7">
    <location>
        <begin position="440"/>
        <end position="459"/>
    </location>
</feature>
<evidence type="ECO:0000256" key="2">
    <source>
        <dbReference type="ARBA" id="ARBA00022729"/>
    </source>
</evidence>
<dbReference type="InterPro" id="IPR013980">
    <property type="entry name" value="MANSC_dom"/>
</dbReference>
<dbReference type="GO" id="GO:0060429">
    <property type="term" value="P:epithelium development"/>
    <property type="evidence" value="ECO:0007669"/>
    <property type="project" value="TreeGrafter"/>
</dbReference>
<dbReference type="InterPro" id="IPR011106">
    <property type="entry name" value="MANSC_N"/>
</dbReference>
<keyword evidence="8" id="KW-0812">Transmembrane</keyword>
<evidence type="ECO:0000256" key="8">
    <source>
        <dbReference type="SAM" id="Phobius"/>
    </source>
</evidence>
<keyword evidence="4 8" id="KW-0472">Membrane</keyword>
<dbReference type="PANTHER" id="PTHR46750:SF1">
    <property type="entry name" value="KUNITZ-TYPE PROTEASE INHIBITOR 1"/>
    <property type="match status" value="1"/>
</dbReference>
<protein>
    <submittedName>
        <fullName evidence="12">Kunitz-type protease inhibitor 1-like</fullName>
    </submittedName>
</protein>
<feature type="chain" id="PRO_5017357618" evidence="9">
    <location>
        <begin position="22"/>
        <end position="459"/>
    </location>
</feature>
<dbReference type="SMART" id="SM00131">
    <property type="entry name" value="KU"/>
    <property type="match status" value="2"/>
</dbReference>
<dbReference type="Ensembl" id="ENSOMET00000019903.1">
    <property type="protein sequence ID" value="ENSOMEP00000012541.1"/>
    <property type="gene ID" value="ENSOMEG00000000681.1"/>
</dbReference>
<comment type="subcellular location">
    <subcellularLocation>
        <location evidence="1">Membrane</location>
    </subcellularLocation>
</comment>
<dbReference type="OrthoDB" id="2019384at2759"/>
<dbReference type="Gene3D" id="2.60.40.10">
    <property type="entry name" value="Immunoglobulins"/>
    <property type="match status" value="1"/>
</dbReference>
<feature type="domain" description="BPTI/Kunitz inhibitor" evidence="10">
    <location>
        <begin position="231"/>
        <end position="281"/>
    </location>
</feature>
<keyword evidence="2 9" id="KW-0732">Signal</keyword>
<dbReference type="RefSeq" id="XP_024146290.1">
    <property type="nucleotide sequence ID" value="XM_024290522.2"/>
</dbReference>
<dbReference type="PANTHER" id="PTHR46750">
    <property type="entry name" value="KUNITZ-TYPE PROTEASE INHIBITOR 1"/>
    <property type="match status" value="1"/>
</dbReference>
<dbReference type="InterPro" id="IPR013783">
    <property type="entry name" value="Ig-like_fold"/>
</dbReference>
<evidence type="ECO:0000256" key="1">
    <source>
        <dbReference type="ARBA" id="ARBA00004370"/>
    </source>
</evidence>
<dbReference type="GO" id="GO:0030198">
    <property type="term" value="P:extracellular matrix organization"/>
    <property type="evidence" value="ECO:0007669"/>
    <property type="project" value="TreeGrafter"/>
</dbReference>
<dbReference type="CDD" id="cd22624">
    <property type="entry name" value="Kunitz_HAI1_2-like"/>
    <property type="match status" value="1"/>
</dbReference>
<evidence type="ECO:0000259" key="10">
    <source>
        <dbReference type="PROSITE" id="PS50279"/>
    </source>
</evidence>
<feature type="signal peptide" evidence="9">
    <location>
        <begin position="1"/>
        <end position="21"/>
    </location>
</feature>
<name>A0A3B3C3M1_ORYME</name>
<dbReference type="Proteomes" id="UP000261560">
    <property type="component" value="Unplaced"/>
</dbReference>
<dbReference type="InterPro" id="IPR002223">
    <property type="entry name" value="Kunitz_BPTI"/>
</dbReference>
<dbReference type="AlphaFoldDB" id="A0A3B3C3M1"/>
<keyword evidence="5" id="KW-1015">Disulfide bond</keyword>
<dbReference type="SUPFAM" id="SSF49299">
    <property type="entry name" value="PKD domain"/>
    <property type="match status" value="1"/>
</dbReference>
<keyword evidence="13" id="KW-1185">Reference proteome</keyword>